<dbReference type="Proteomes" id="UP000242474">
    <property type="component" value="Unassembled WGS sequence"/>
</dbReference>
<gene>
    <name evidence="3" type="ORF">COEREDRAFT_83011</name>
</gene>
<dbReference type="AlphaFoldDB" id="A0A2G5B4Z0"/>
<dbReference type="SMART" id="SM00516">
    <property type="entry name" value="SEC14"/>
    <property type="match status" value="1"/>
</dbReference>
<dbReference type="SUPFAM" id="SSF52087">
    <property type="entry name" value="CRAL/TRIO domain"/>
    <property type="match status" value="1"/>
</dbReference>
<dbReference type="PANTHER" id="PTHR46590">
    <property type="entry name" value="PHOSPHATIDYLINOSITOL TRANSFER PROTEIN CSR1-RELATED"/>
    <property type="match status" value="1"/>
</dbReference>
<dbReference type="OrthoDB" id="43460at2759"/>
<dbReference type="InterPro" id="IPR036865">
    <property type="entry name" value="CRAL-TRIO_dom_sf"/>
</dbReference>
<dbReference type="InterPro" id="IPR011074">
    <property type="entry name" value="CRAL/TRIO_N_dom"/>
</dbReference>
<feature type="domain" description="CRAL-TRIO" evidence="2">
    <location>
        <begin position="181"/>
        <end position="342"/>
    </location>
</feature>
<sequence length="441" mass="49962">MINNVLEQYEKGKLNLEGTLGHLTFKESALLQVFWRKLLEGFTSDASKLSDIPTAPDGAAVKSTAKRSSRTEKNDTTVKNKEGSGWFGFGSSSKKEEPLSYRQTIGNVAPTESNPPLFPTQDSARTIRDAFWEATLCDHPDVLLLRFLRARKWKVDDALQMLLACLRWRLDEELDWIIWNGESVLNYSLIQRGIGYIYKTDRLGQPVLYIPVRAIDPSAQPQEQMIEYTIYLMEVARIMLHPPAEKVCLIFDTTDMSMSNMDWTYFKTFLHYLEHYYPECLGLVLIYNASWVFYSLWKLISPMLDPVVASKVHFASTAADLQKFIAPQNLPVEYGGKSTFEYNYVLPKAGENSAMQDEAARLEAIADRRKACEKLEEVTRKWAGVPSTVPGTPADGDVLADGRNLAANALVASSKALDKHVRARTLYHRTGIIDHDLNIHW</sequence>
<dbReference type="InterPro" id="IPR052432">
    <property type="entry name" value="PITP/CRAL-TRIO"/>
</dbReference>
<proteinExistence type="predicted"/>
<dbReference type="PROSITE" id="PS50191">
    <property type="entry name" value="CRAL_TRIO"/>
    <property type="match status" value="1"/>
</dbReference>
<organism evidence="3 4">
    <name type="scientific">Coemansia reversa (strain ATCC 12441 / NRRL 1564)</name>
    <dbReference type="NCBI Taxonomy" id="763665"/>
    <lineage>
        <taxon>Eukaryota</taxon>
        <taxon>Fungi</taxon>
        <taxon>Fungi incertae sedis</taxon>
        <taxon>Zoopagomycota</taxon>
        <taxon>Kickxellomycotina</taxon>
        <taxon>Kickxellomycetes</taxon>
        <taxon>Kickxellales</taxon>
        <taxon>Kickxellaceae</taxon>
        <taxon>Coemansia</taxon>
    </lineage>
</organism>
<keyword evidence="4" id="KW-1185">Reference proteome</keyword>
<dbReference type="Gene3D" id="3.40.525.10">
    <property type="entry name" value="CRAL-TRIO lipid binding domain"/>
    <property type="match status" value="1"/>
</dbReference>
<evidence type="ECO:0000313" key="3">
    <source>
        <dbReference type="EMBL" id="PIA14061.1"/>
    </source>
</evidence>
<dbReference type="InterPro" id="IPR001251">
    <property type="entry name" value="CRAL-TRIO_dom"/>
</dbReference>
<dbReference type="Pfam" id="PF00650">
    <property type="entry name" value="CRAL_TRIO"/>
    <property type="match status" value="1"/>
</dbReference>
<dbReference type="SMART" id="SM01100">
    <property type="entry name" value="CRAL_TRIO_N"/>
    <property type="match status" value="1"/>
</dbReference>
<dbReference type="EMBL" id="KZ303522">
    <property type="protein sequence ID" value="PIA14061.1"/>
    <property type="molecule type" value="Genomic_DNA"/>
</dbReference>
<feature type="region of interest" description="Disordered" evidence="1">
    <location>
        <begin position="53"/>
        <end position="94"/>
    </location>
</feature>
<protein>
    <submittedName>
        <fullName evidence="3">CRAL/TRIO domain-containing protein</fullName>
    </submittedName>
</protein>
<dbReference type="PRINTS" id="PR00180">
    <property type="entry name" value="CRETINALDHBP"/>
</dbReference>
<evidence type="ECO:0000256" key="1">
    <source>
        <dbReference type="SAM" id="MobiDB-lite"/>
    </source>
</evidence>
<dbReference type="CDD" id="cd00170">
    <property type="entry name" value="SEC14"/>
    <property type="match status" value="1"/>
</dbReference>
<evidence type="ECO:0000313" key="4">
    <source>
        <dbReference type="Proteomes" id="UP000242474"/>
    </source>
</evidence>
<feature type="compositionally biased region" description="Basic and acidic residues" evidence="1">
    <location>
        <begin position="69"/>
        <end position="82"/>
    </location>
</feature>
<accession>A0A2G5B4Z0</accession>
<reference evidence="3 4" key="1">
    <citation type="journal article" date="2015" name="Genome Biol. Evol.">
        <title>Phylogenomic analyses indicate that early fungi evolved digesting cell walls of algal ancestors of land plants.</title>
        <authorList>
            <person name="Chang Y."/>
            <person name="Wang S."/>
            <person name="Sekimoto S."/>
            <person name="Aerts A.L."/>
            <person name="Choi C."/>
            <person name="Clum A."/>
            <person name="LaButti K.M."/>
            <person name="Lindquist E.A."/>
            <person name="Yee Ngan C."/>
            <person name="Ohm R.A."/>
            <person name="Salamov A.A."/>
            <person name="Grigoriev I.V."/>
            <person name="Spatafora J.W."/>
            <person name="Berbee M.L."/>
        </authorList>
    </citation>
    <scope>NUCLEOTIDE SEQUENCE [LARGE SCALE GENOMIC DNA]</scope>
    <source>
        <strain evidence="3 4">NRRL 1564</strain>
    </source>
</reference>
<dbReference type="PANTHER" id="PTHR46590:SF1">
    <property type="entry name" value="PHOSPHATIDYLINOSITOL TRANSFER PROTEIN CSR1"/>
    <property type="match status" value="1"/>
</dbReference>
<dbReference type="Pfam" id="PF03765">
    <property type="entry name" value="CRAL_TRIO_N"/>
    <property type="match status" value="1"/>
</dbReference>
<dbReference type="SUPFAM" id="SSF46938">
    <property type="entry name" value="CRAL/TRIO N-terminal domain"/>
    <property type="match status" value="1"/>
</dbReference>
<dbReference type="InterPro" id="IPR036273">
    <property type="entry name" value="CRAL/TRIO_N_dom_sf"/>
</dbReference>
<name>A0A2G5B4Z0_COERN</name>
<evidence type="ECO:0000259" key="2">
    <source>
        <dbReference type="PROSITE" id="PS50191"/>
    </source>
</evidence>